<keyword evidence="5" id="KW-0812">Transmembrane</keyword>
<dbReference type="SMART" id="SM00388">
    <property type="entry name" value="HisKA"/>
    <property type="match status" value="1"/>
</dbReference>
<feature type="transmembrane region" description="Helical" evidence="5">
    <location>
        <begin position="31"/>
        <end position="49"/>
    </location>
</feature>
<name>A0A3P3DGF3_9RHOB</name>
<accession>A0A3P3DGF3</accession>
<reference evidence="8 9" key="1">
    <citation type="submission" date="2018-11" db="EMBL/GenBank/DDBJ databases">
        <title>Gemmobacter sp. nov., YIM 102744-1 draft genome.</title>
        <authorList>
            <person name="Li G."/>
            <person name="Jiang Y."/>
        </authorList>
    </citation>
    <scope>NUCLEOTIDE SEQUENCE [LARGE SCALE GENOMIC DNA]</scope>
    <source>
        <strain evidence="8 9">YIM 102744-1</strain>
    </source>
</reference>
<dbReference type="InterPro" id="IPR036890">
    <property type="entry name" value="HATPase_C_sf"/>
</dbReference>
<dbReference type="EMBL" id="RRAZ01000022">
    <property type="protein sequence ID" value="RRH72622.1"/>
    <property type="molecule type" value="Genomic_DNA"/>
</dbReference>
<sequence>MLTAVLKGVAVRSSAPPPVLPPAAPHHGLRWSLLCAAGLLVLGLLAGAMQLPLSWLAAAVGAGLLLSGLVAGVSALLRSLSRGVLLRRISAVYEFDSAAAFLTDTGGEVIWLNAAARSRYPFTDTPQLSAALTDYAAHPSAVIRRLSARALAEGVTGEDVVTRAGVLRLQVIRCRRSALLWRFDLFLERSSLARGSEGISLPMLMAGRSGAVLYANKALRDLTGGRPRTLEELIPGPSVGSGGIIALNAISGPVQAVMIEVDGAAERREIYFLPLSSLPAIASLQGLEDLPLALLRLGSDGTILASNTEAQQMLRLTPGEEINASALLDGPGRPLRDWIADVAAHRAPARTETLRLLRASSPDSFVRLTLRPWGEAARNGLLALLVDATEIRSLQAQFTQSQKMQLVGQLAGGVAHDFNNLLTAISGHCDLLLLNHDALDPEYADLSQIRQNANRAAGLVSQLLAFSRKQTLHAEYLYLQDVVRDMTQLLSRLVGEKIRLDVSHEHGPTLIRADRRQLEQVLMNLVVNARDAMRAEGEIRIRSARADFEFARPMGEVSLPAGAYAVLTVSDEGPGISPQALEKIFEPFFTTKPAGEGTGLGLSTAYGIVKQSGGFIFVQNAASGGAEFSVYLPIHDRETIDIPVTPQIRPQASLPLVREGVILLVEDEAPVRAFAARALRLRGYTVMEAEDGQDALELLSDPALDVRLFISDVIMQGLEGPAWVRIAREQRPEVPVIFISGYAAETFFDVLADMPRVNFLAKPFSLADLNVAVGAALSDQEDRLS</sequence>
<dbReference type="AlphaFoldDB" id="A0A3P3DGF3"/>
<dbReference type="Pfam" id="PF00072">
    <property type="entry name" value="Response_reg"/>
    <property type="match status" value="1"/>
</dbReference>
<dbReference type="InterPro" id="IPR005467">
    <property type="entry name" value="His_kinase_dom"/>
</dbReference>
<protein>
    <recommendedName>
        <fullName evidence="2">histidine kinase</fullName>
        <ecNumber evidence="2">2.7.13.3</ecNumber>
    </recommendedName>
</protein>
<dbReference type="SMART" id="SM00448">
    <property type="entry name" value="REC"/>
    <property type="match status" value="1"/>
</dbReference>
<feature type="domain" description="Response regulatory" evidence="7">
    <location>
        <begin position="661"/>
        <end position="777"/>
    </location>
</feature>
<evidence type="ECO:0000259" key="6">
    <source>
        <dbReference type="PROSITE" id="PS50109"/>
    </source>
</evidence>
<dbReference type="InterPro" id="IPR001789">
    <property type="entry name" value="Sig_transdc_resp-reg_receiver"/>
</dbReference>
<evidence type="ECO:0000256" key="2">
    <source>
        <dbReference type="ARBA" id="ARBA00012438"/>
    </source>
</evidence>
<dbReference type="SUPFAM" id="SSF47384">
    <property type="entry name" value="Homodimeric domain of signal transducing histidine kinase"/>
    <property type="match status" value="1"/>
</dbReference>
<dbReference type="PANTHER" id="PTHR43065">
    <property type="entry name" value="SENSOR HISTIDINE KINASE"/>
    <property type="match status" value="1"/>
</dbReference>
<proteinExistence type="predicted"/>
<evidence type="ECO:0000256" key="4">
    <source>
        <dbReference type="PROSITE-ProRule" id="PRU00169"/>
    </source>
</evidence>
<dbReference type="InterPro" id="IPR003594">
    <property type="entry name" value="HATPase_dom"/>
</dbReference>
<evidence type="ECO:0000313" key="9">
    <source>
        <dbReference type="Proteomes" id="UP000282125"/>
    </source>
</evidence>
<dbReference type="Pfam" id="PF00512">
    <property type="entry name" value="HisKA"/>
    <property type="match status" value="1"/>
</dbReference>
<dbReference type="GO" id="GO:0000155">
    <property type="term" value="F:phosphorelay sensor kinase activity"/>
    <property type="evidence" value="ECO:0007669"/>
    <property type="project" value="InterPro"/>
</dbReference>
<dbReference type="InterPro" id="IPR011006">
    <property type="entry name" value="CheY-like_superfamily"/>
</dbReference>
<dbReference type="InterPro" id="IPR003661">
    <property type="entry name" value="HisK_dim/P_dom"/>
</dbReference>
<dbReference type="Gene3D" id="3.40.50.2300">
    <property type="match status" value="1"/>
</dbReference>
<dbReference type="PANTHER" id="PTHR43065:SF42">
    <property type="entry name" value="TWO-COMPONENT SENSOR PPRA"/>
    <property type="match status" value="1"/>
</dbReference>
<organism evidence="8 9">
    <name type="scientific">Falsigemmobacter faecalis</name>
    <dbReference type="NCBI Taxonomy" id="2488730"/>
    <lineage>
        <taxon>Bacteria</taxon>
        <taxon>Pseudomonadati</taxon>
        <taxon>Pseudomonadota</taxon>
        <taxon>Alphaproteobacteria</taxon>
        <taxon>Rhodobacterales</taxon>
        <taxon>Paracoccaceae</taxon>
        <taxon>Falsigemmobacter</taxon>
    </lineage>
</organism>
<dbReference type="PRINTS" id="PR00344">
    <property type="entry name" value="BCTRLSENSOR"/>
</dbReference>
<dbReference type="PROSITE" id="PS50110">
    <property type="entry name" value="RESPONSE_REGULATORY"/>
    <property type="match status" value="1"/>
</dbReference>
<gene>
    <name evidence="8" type="ORF">EG244_14405</name>
</gene>
<dbReference type="InterPro" id="IPR004358">
    <property type="entry name" value="Sig_transdc_His_kin-like_C"/>
</dbReference>
<dbReference type="InterPro" id="IPR036097">
    <property type="entry name" value="HisK_dim/P_sf"/>
</dbReference>
<evidence type="ECO:0000256" key="3">
    <source>
        <dbReference type="ARBA" id="ARBA00022553"/>
    </source>
</evidence>
<dbReference type="CDD" id="cd00082">
    <property type="entry name" value="HisKA"/>
    <property type="match status" value="1"/>
</dbReference>
<keyword evidence="9" id="KW-1185">Reference proteome</keyword>
<dbReference type="SUPFAM" id="SSF55874">
    <property type="entry name" value="ATPase domain of HSP90 chaperone/DNA topoisomerase II/histidine kinase"/>
    <property type="match status" value="1"/>
</dbReference>
<keyword evidence="5" id="KW-0472">Membrane</keyword>
<dbReference type="PROSITE" id="PS50109">
    <property type="entry name" value="HIS_KIN"/>
    <property type="match status" value="1"/>
</dbReference>
<comment type="catalytic activity">
    <reaction evidence="1">
        <text>ATP + protein L-histidine = ADP + protein N-phospho-L-histidine.</text>
        <dbReference type="EC" id="2.7.13.3"/>
    </reaction>
</comment>
<keyword evidence="3 4" id="KW-0597">Phosphoprotein</keyword>
<comment type="caution">
    <text evidence="8">The sequence shown here is derived from an EMBL/GenBank/DDBJ whole genome shotgun (WGS) entry which is preliminary data.</text>
</comment>
<dbReference type="Gene3D" id="1.10.287.130">
    <property type="match status" value="1"/>
</dbReference>
<dbReference type="Pfam" id="PF02518">
    <property type="entry name" value="HATPase_c"/>
    <property type="match status" value="1"/>
</dbReference>
<dbReference type="SUPFAM" id="SSF52172">
    <property type="entry name" value="CheY-like"/>
    <property type="match status" value="1"/>
</dbReference>
<evidence type="ECO:0000259" key="7">
    <source>
        <dbReference type="PROSITE" id="PS50110"/>
    </source>
</evidence>
<feature type="modified residue" description="4-aspartylphosphate" evidence="4">
    <location>
        <position position="712"/>
    </location>
</feature>
<feature type="transmembrane region" description="Helical" evidence="5">
    <location>
        <begin position="55"/>
        <end position="77"/>
    </location>
</feature>
<feature type="domain" description="Histidine kinase" evidence="6">
    <location>
        <begin position="413"/>
        <end position="636"/>
    </location>
</feature>
<dbReference type="EC" id="2.7.13.3" evidence="2"/>
<evidence type="ECO:0000313" key="8">
    <source>
        <dbReference type="EMBL" id="RRH72622.1"/>
    </source>
</evidence>
<keyword evidence="5" id="KW-1133">Transmembrane helix</keyword>
<evidence type="ECO:0000256" key="1">
    <source>
        <dbReference type="ARBA" id="ARBA00000085"/>
    </source>
</evidence>
<dbReference type="FunFam" id="1.10.287.130:FF:000037">
    <property type="entry name" value="Hybrid sensor histidine kinase/response regulator"/>
    <property type="match status" value="1"/>
</dbReference>
<dbReference type="Gene3D" id="3.30.565.10">
    <property type="entry name" value="Histidine kinase-like ATPase, C-terminal domain"/>
    <property type="match status" value="1"/>
</dbReference>
<evidence type="ECO:0000256" key="5">
    <source>
        <dbReference type="SAM" id="Phobius"/>
    </source>
</evidence>
<dbReference type="Proteomes" id="UP000282125">
    <property type="component" value="Unassembled WGS sequence"/>
</dbReference>
<dbReference type="SMART" id="SM00387">
    <property type="entry name" value="HATPase_c"/>
    <property type="match status" value="1"/>
</dbReference>